<comment type="caution">
    <text evidence="2">The sequence shown here is derived from an EMBL/GenBank/DDBJ whole genome shotgun (WGS) entry which is preliminary data.</text>
</comment>
<proteinExistence type="predicted"/>
<dbReference type="Gene3D" id="2.40.50.180">
    <property type="entry name" value="CheA-289, Domain 4"/>
    <property type="match status" value="1"/>
</dbReference>
<name>A0ABT0U9N5_9BACT</name>
<dbReference type="PANTHER" id="PTHR22617:SF23">
    <property type="entry name" value="CHEMOTAXIS PROTEIN CHEW"/>
    <property type="match status" value="1"/>
</dbReference>
<dbReference type="InterPro" id="IPR039315">
    <property type="entry name" value="CheW"/>
</dbReference>
<gene>
    <name evidence="2" type="ORF">NB063_23605</name>
</gene>
<evidence type="ECO:0000259" key="1">
    <source>
        <dbReference type="PROSITE" id="PS50851"/>
    </source>
</evidence>
<dbReference type="RefSeq" id="WP_250931369.1">
    <property type="nucleotide sequence ID" value="NZ_JAMQBK010000063.1"/>
</dbReference>
<dbReference type="InterPro" id="IPR002545">
    <property type="entry name" value="CheW-lke_dom"/>
</dbReference>
<dbReference type="InterPro" id="IPR036061">
    <property type="entry name" value="CheW-like_dom_sf"/>
</dbReference>
<dbReference type="EMBL" id="JAMQBK010000063">
    <property type="protein sequence ID" value="MCM2373610.1"/>
    <property type="molecule type" value="Genomic_DNA"/>
</dbReference>
<sequence length="155" mass="17072">MPSQLLVFHIDDVRFGFSSIHVREVLLAATISSAAGLPPSALGALNLRGEVVIVLDARRLLRFPDKPISHSDHLIVVSKNDQLLAIRVDRAVELLEMEVIDSPADHIPSTSHLGHQFAKLDDELVQVIDFEELLAGIDCDLAKNTRLPDEIEASR</sequence>
<dbReference type="Pfam" id="PF01584">
    <property type="entry name" value="CheW"/>
    <property type="match status" value="1"/>
</dbReference>
<organism evidence="2 3">
    <name type="scientific">Aporhodopirellula aestuarii</name>
    <dbReference type="NCBI Taxonomy" id="2950107"/>
    <lineage>
        <taxon>Bacteria</taxon>
        <taxon>Pseudomonadati</taxon>
        <taxon>Planctomycetota</taxon>
        <taxon>Planctomycetia</taxon>
        <taxon>Pirellulales</taxon>
        <taxon>Pirellulaceae</taxon>
        <taxon>Aporhodopirellula</taxon>
    </lineage>
</organism>
<dbReference type="PANTHER" id="PTHR22617">
    <property type="entry name" value="CHEMOTAXIS SENSOR HISTIDINE KINASE-RELATED"/>
    <property type="match status" value="1"/>
</dbReference>
<dbReference type="Proteomes" id="UP001202961">
    <property type="component" value="Unassembled WGS sequence"/>
</dbReference>
<dbReference type="Gene3D" id="2.30.30.40">
    <property type="entry name" value="SH3 Domains"/>
    <property type="match status" value="1"/>
</dbReference>
<evidence type="ECO:0000313" key="2">
    <source>
        <dbReference type="EMBL" id="MCM2373610.1"/>
    </source>
</evidence>
<dbReference type="SUPFAM" id="SSF50341">
    <property type="entry name" value="CheW-like"/>
    <property type="match status" value="1"/>
</dbReference>
<accession>A0ABT0U9N5</accession>
<feature type="domain" description="CheW-like" evidence="1">
    <location>
        <begin position="2"/>
        <end position="139"/>
    </location>
</feature>
<keyword evidence="3" id="KW-1185">Reference proteome</keyword>
<protein>
    <submittedName>
        <fullName evidence="2">Chemotaxis protein CheW</fullName>
    </submittedName>
</protein>
<dbReference type="SMART" id="SM00260">
    <property type="entry name" value="CheW"/>
    <property type="match status" value="1"/>
</dbReference>
<reference evidence="2 3" key="1">
    <citation type="journal article" date="2022" name="Syst. Appl. Microbiol.">
        <title>Rhodopirellula aestuarii sp. nov., a novel member of the genus Rhodopirellula isolated from brackish sediments collected in the Tagus River estuary, Portugal.</title>
        <authorList>
            <person name="Vitorino I.R."/>
            <person name="Klimek D."/>
            <person name="Calusinska M."/>
            <person name="Lobo-da-Cunha A."/>
            <person name="Vasconcelos V."/>
            <person name="Lage O.M."/>
        </authorList>
    </citation>
    <scope>NUCLEOTIDE SEQUENCE [LARGE SCALE GENOMIC DNA]</scope>
    <source>
        <strain evidence="2 3">ICT_H3.1</strain>
    </source>
</reference>
<dbReference type="PROSITE" id="PS50851">
    <property type="entry name" value="CHEW"/>
    <property type="match status" value="1"/>
</dbReference>
<evidence type="ECO:0000313" key="3">
    <source>
        <dbReference type="Proteomes" id="UP001202961"/>
    </source>
</evidence>